<evidence type="ECO:0000259" key="1">
    <source>
        <dbReference type="PROSITE" id="PS50801"/>
    </source>
</evidence>
<sequence>MSLDDLVVSTEKIDTVYVTKLQGNLNNFTAEKCIKSVLNSLKHGSVILDLEELNMVTTQGIIAFKTLSEEAFLHKHKIILINLPLSVRQAFLMAGVRNLFPIANNEEAAFKMASRPSR</sequence>
<reference evidence="2" key="1">
    <citation type="journal article" date="2019" name="PLoS Negl. Trop. Dis.">
        <title>Revisiting the worldwide diversity of Leptospira species in the environment.</title>
        <authorList>
            <person name="Vincent A.T."/>
            <person name="Schiettekatte O."/>
            <person name="Bourhy P."/>
            <person name="Veyrier F.J."/>
            <person name="Picardeau M."/>
        </authorList>
    </citation>
    <scope>NUCLEOTIDE SEQUENCE [LARGE SCALE GENOMIC DNA]</scope>
    <source>
        <strain evidence="2">201800277</strain>
    </source>
</reference>
<proteinExistence type="predicted"/>
<dbReference type="InterPro" id="IPR002645">
    <property type="entry name" value="STAS_dom"/>
</dbReference>
<dbReference type="PROSITE" id="PS50801">
    <property type="entry name" value="STAS"/>
    <property type="match status" value="1"/>
</dbReference>
<dbReference type="Proteomes" id="UP000297891">
    <property type="component" value="Unassembled WGS sequence"/>
</dbReference>
<accession>A0A2M9Y0W4</accession>
<dbReference type="EMBL" id="RQFP01000014">
    <property type="protein sequence ID" value="TGK91708.1"/>
    <property type="molecule type" value="Genomic_DNA"/>
</dbReference>
<dbReference type="OrthoDB" id="339023at2"/>
<evidence type="ECO:0000313" key="3">
    <source>
        <dbReference type="Proteomes" id="UP000297891"/>
    </source>
</evidence>
<name>A0A2M9Y0W4_9LEPT</name>
<organism evidence="2 3">
    <name type="scientific">Leptospira brenneri</name>
    <dbReference type="NCBI Taxonomy" id="2023182"/>
    <lineage>
        <taxon>Bacteria</taxon>
        <taxon>Pseudomonadati</taxon>
        <taxon>Spirochaetota</taxon>
        <taxon>Spirochaetia</taxon>
        <taxon>Leptospirales</taxon>
        <taxon>Leptospiraceae</taxon>
        <taxon>Leptospira</taxon>
    </lineage>
</organism>
<protein>
    <submittedName>
        <fullName evidence="2">Anti-sigma factor antagonist</fullName>
    </submittedName>
</protein>
<dbReference type="AlphaFoldDB" id="A0A2M9Y0W4"/>
<keyword evidence="3" id="KW-1185">Reference proteome</keyword>
<evidence type="ECO:0000313" key="2">
    <source>
        <dbReference type="EMBL" id="TGK91708.1"/>
    </source>
</evidence>
<dbReference type="InterPro" id="IPR036513">
    <property type="entry name" value="STAS_dom_sf"/>
</dbReference>
<feature type="domain" description="STAS" evidence="1">
    <location>
        <begin position="6"/>
        <end position="113"/>
    </location>
</feature>
<dbReference type="Pfam" id="PF01740">
    <property type="entry name" value="STAS"/>
    <property type="match status" value="1"/>
</dbReference>
<dbReference type="SUPFAM" id="SSF52091">
    <property type="entry name" value="SpoIIaa-like"/>
    <property type="match status" value="1"/>
</dbReference>
<comment type="caution">
    <text evidence="2">The sequence shown here is derived from an EMBL/GenBank/DDBJ whole genome shotgun (WGS) entry which is preliminary data.</text>
</comment>
<dbReference type="RefSeq" id="WP_100790555.1">
    <property type="nucleotide sequence ID" value="NZ_NPDQ01000004.1"/>
</dbReference>
<gene>
    <name evidence="2" type="ORF">EHQ30_16055</name>
</gene>
<dbReference type="Gene3D" id="3.30.750.24">
    <property type="entry name" value="STAS domain"/>
    <property type="match status" value="1"/>
</dbReference>
<dbReference type="CDD" id="cd07043">
    <property type="entry name" value="STAS_anti-anti-sigma_factors"/>
    <property type="match status" value="1"/>
</dbReference>